<protein>
    <recommendedName>
        <fullName evidence="5">PKD domain-containing protein</fullName>
    </recommendedName>
</protein>
<reference evidence="3 4" key="1">
    <citation type="submission" date="2020-10" db="EMBL/GenBank/DDBJ databases">
        <title>Genome sequencing of Massilia sp. LPB0304.</title>
        <authorList>
            <person name="Kim J."/>
        </authorList>
    </citation>
    <scope>NUCLEOTIDE SEQUENCE [LARGE SCALE GENOMIC DNA]</scope>
    <source>
        <strain evidence="3 4">LPB0304</strain>
    </source>
</reference>
<evidence type="ECO:0000313" key="4">
    <source>
        <dbReference type="Proteomes" id="UP000593875"/>
    </source>
</evidence>
<evidence type="ECO:0000256" key="2">
    <source>
        <dbReference type="SAM" id="SignalP"/>
    </source>
</evidence>
<feature type="chain" id="PRO_5032580589" description="PKD domain-containing protein" evidence="2">
    <location>
        <begin position="26"/>
        <end position="539"/>
    </location>
</feature>
<keyword evidence="2" id="KW-0732">Signal</keyword>
<dbReference type="EMBL" id="CP062941">
    <property type="protein sequence ID" value="QOL50818.1"/>
    <property type="molecule type" value="Genomic_DNA"/>
</dbReference>
<keyword evidence="4" id="KW-1185">Reference proteome</keyword>
<organism evidence="3 4">
    <name type="scientific">Massilia litorea</name>
    <dbReference type="NCBI Taxonomy" id="2769491"/>
    <lineage>
        <taxon>Bacteria</taxon>
        <taxon>Pseudomonadati</taxon>
        <taxon>Pseudomonadota</taxon>
        <taxon>Betaproteobacteria</taxon>
        <taxon>Burkholderiales</taxon>
        <taxon>Oxalobacteraceae</taxon>
        <taxon>Telluria group</taxon>
        <taxon>Massilia</taxon>
    </lineage>
</organism>
<dbReference type="AlphaFoldDB" id="A0A7L9U750"/>
<name>A0A7L9U750_9BURK</name>
<sequence>MLSNKARLQWAGLLVPAIAALCAHAAPPTAPGASVDAAARARVAEYSVVNLGPDTGQAFLNARDQVAFATWSYPEPIFNGFFDGRRVYTLGSLGGSYTFVQGLNNQGVVVGQSQDAAFDYRAFAWTAARGMRALPGPTLSDAHAINNLNQVVGAVRAEGQMFYTRANRWNADGTLTPLGPPPARLSAARAINDSGVSVGDSEVQYQDSHAMVWDRAGTATDLGLFGGTQSTATHINATGQVLGTYYKEGRGIGFLWSRQRGMVRIGPDTGDQYVTALNENGEVTGNNLVVDSDPQYRYAPFVWSAARGMRPLPLAGAAEGRVNALNNRREMVGYLERTLDDPGSRRAVLWNDVANPVDLNTRLYRAPAGLVLYSASKINDNGTIVADSNAGLVLLRPGREGTAAPVLGAVAGGAAGGSVRLGQTVDFSVNFVDSAVAESHRAVASVNDACAQAAPSLREQRGVGDVSLRHTFCQAGAFVVKVTVTDRAGNATQVQRRLVVTDPSVPTLTGSGALPPQSGKRAAQSVQLSARGATVPMRE</sequence>
<feature type="signal peptide" evidence="2">
    <location>
        <begin position="1"/>
        <end position="25"/>
    </location>
</feature>
<proteinExistence type="predicted"/>
<gene>
    <name evidence="3" type="ORF">LPB04_05900</name>
</gene>
<evidence type="ECO:0008006" key="5">
    <source>
        <dbReference type="Google" id="ProtNLM"/>
    </source>
</evidence>
<accession>A0A7L9U750</accession>
<feature type="region of interest" description="Disordered" evidence="1">
    <location>
        <begin position="505"/>
        <end position="539"/>
    </location>
</feature>
<evidence type="ECO:0000313" key="3">
    <source>
        <dbReference type="EMBL" id="QOL50818.1"/>
    </source>
</evidence>
<evidence type="ECO:0000256" key="1">
    <source>
        <dbReference type="SAM" id="MobiDB-lite"/>
    </source>
</evidence>
<dbReference type="KEGG" id="mlir:LPB04_05900"/>
<dbReference type="Proteomes" id="UP000593875">
    <property type="component" value="Chromosome"/>
</dbReference>
<dbReference type="RefSeq" id="WP_193687804.1">
    <property type="nucleotide sequence ID" value="NZ_CP062941.1"/>
</dbReference>